<dbReference type="Pfam" id="PF07654">
    <property type="entry name" value="C1-set"/>
    <property type="match status" value="1"/>
</dbReference>
<sequence>EVIQNITLPTARPSVWIPKEAAIAQGEEKMIVCDIQGYYPKTLTVSWLLHNNSHTPPSRTSNLYRVCTEMEEPHADEFQVQWFKLSRDSEDCEAVALLSWDDVTEGVSLESDGSHHTSVLSLRLSTSEDKSRYRCVVRCKSQTFTRETTVHVKGEMDKNIVV</sequence>
<organism evidence="2 3">
    <name type="scientific">Periophthalmus magnuspinnatus</name>
    <dbReference type="NCBI Taxonomy" id="409849"/>
    <lineage>
        <taxon>Eukaryota</taxon>
        <taxon>Metazoa</taxon>
        <taxon>Chordata</taxon>
        <taxon>Craniata</taxon>
        <taxon>Vertebrata</taxon>
        <taxon>Euteleostomi</taxon>
        <taxon>Actinopterygii</taxon>
        <taxon>Neopterygii</taxon>
        <taxon>Teleostei</taxon>
        <taxon>Neoteleostei</taxon>
        <taxon>Acanthomorphata</taxon>
        <taxon>Gobiaria</taxon>
        <taxon>Gobiiformes</taxon>
        <taxon>Gobioidei</taxon>
        <taxon>Gobiidae</taxon>
        <taxon>Oxudercinae</taxon>
        <taxon>Periophthalmus</taxon>
    </lineage>
</organism>
<dbReference type="InterPro" id="IPR007110">
    <property type="entry name" value="Ig-like_dom"/>
</dbReference>
<accession>A0A3B4A1A4</accession>
<reference evidence="2" key="1">
    <citation type="submission" date="2025-08" db="UniProtKB">
        <authorList>
            <consortium name="Ensembl"/>
        </authorList>
    </citation>
    <scope>IDENTIFICATION</scope>
</reference>
<dbReference type="SUPFAM" id="SSF48726">
    <property type="entry name" value="Immunoglobulin"/>
    <property type="match status" value="1"/>
</dbReference>
<dbReference type="InterPro" id="IPR013783">
    <property type="entry name" value="Ig-like_fold"/>
</dbReference>
<keyword evidence="3" id="KW-1185">Reference proteome</keyword>
<name>A0A3B4A1A4_9GOBI</name>
<dbReference type="Gene3D" id="2.60.40.10">
    <property type="entry name" value="Immunoglobulins"/>
    <property type="match status" value="1"/>
</dbReference>
<dbReference type="Ensembl" id="ENSPMGT00000011118.1">
    <property type="protein sequence ID" value="ENSPMGP00000010424.1"/>
    <property type="gene ID" value="ENSPMGG00000008628.1"/>
</dbReference>
<evidence type="ECO:0000313" key="3">
    <source>
        <dbReference type="Proteomes" id="UP000261520"/>
    </source>
</evidence>
<dbReference type="InterPro" id="IPR003597">
    <property type="entry name" value="Ig_C1-set"/>
</dbReference>
<dbReference type="AlphaFoldDB" id="A0A3B4A1A4"/>
<dbReference type="Proteomes" id="UP000261520">
    <property type="component" value="Unplaced"/>
</dbReference>
<reference evidence="2" key="2">
    <citation type="submission" date="2025-09" db="UniProtKB">
        <authorList>
            <consortium name="Ensembl"/>
        </authorList>
    </citation>
    <scope>IDENTIFICATION</scope>
</reference>
<evidence type="ECO:0000313" key="2">
    <source>
        <dbReference type="Ensembl" id="ENSPMGP00000010424.1"/>
    </source>
</evidence>
<evidence type="ECO:0000259" key="1">
    <source>
        <dbReference type="PROSITE" id="PS50835"/>
    </source>
</evidence>
<protein>
    <recommendedName>
        <fullName evidence="1">Ig-like domain-containing protein</fullName>
    </recommendedName>
</protein>
<feature type="domain" description="Ig-like" evidence="1">
    <location>
        <begin position="9"/>
        <end position="151"/>
    </location>
</feature>
<dbReference type="InterPro" id="IPR036179">
    <property type="entry name" value="Ig-like_dom_sf"/>
</dbReference>
<proteinExistence type="predicted"/>
<dbReference type="PROSITE" id="PS50835">
    <property type="entry name" value="IG_LIKE"/>
    <property type="match status" value="1"/>
</dbReference>